<feature type="domain" description="Spore germination protein N-terminal" evidence="9">
    <location>
        <begin position="21"/>
        <end position="192"/>
    </location>
</feature>
<dbReference type="HOGENOM" id="CLU_051140_0_2_9"/>
<proteinExistence type="inferred from homology"/>
<sequence length="403" mass="45709">MGPVLLLAVLLAPLFAGCGGKQELDRVAFIIAVGIDKVEEGRFRLTAQFFKAPARIGVESEKMNPYWLVSAEGESMMDASLKLRRRVDGPISWHQARTYIIGEETAKEGMKEIVDFLVRNIEVRKGANMAIVEGSARDYMVLSPEFEMNIAQETWRMIENYREWGGTMRLRMSEFIQASYEPQRGVLFPYLRKDKPTPVESTGTQKERLASYAVPAVSGGAMVRDFRMRGQLNEEETRGFLLVRAKEKAVAPVLVDCMDEEVGRQATVILSSIRRRIDVVDQGGIPAFQIEITASGKLMEYHCETPLVKDRVKQLEAMTSEKARRYVLAAWKQAQQSETDLFELSRELKAFYPEIWSKEKEQWSQRLREIALDVNVSVRLSNVGTIDKGVISENQKAKQGDEE</sequence>
<evidence type="ECO:0000256" key="5">
    <source>
        <dbReference type="ARBA" id="ARBA00023136"/>
    </source>
</evidence>
<dbReference type="PANTHER" id="PTHR35789">
    <property type="entry name" value="SPORE GERMINATION PROTEIN B3"/>
    <property type="match status" value="1"/>
</dbReference>
<comment type="similarity">
    <text evidence="2">Belongs to the GerABKC lipoprotein family.</text>
</comment>
<dbReference type="Pfam" id="PF05504">
    <property type="entry name" value="Spore_GerAC"/>
    <property type="match status" value="1"/>
</dbReference>
<dbReference type="KEGG" id="hmo:HM1_0477"/>
<dbReference type="NCBIfam" id="TIGR02887">
    <property type="entry name" value="spore_ger_x_C"/>
    <property type="match status" value="1"/>
</dbReference>
<keyword evidence="6" id="KW-0564">Palmitate</keyword>
<dbReference type="AlphaFoldDB" id="B0TFJ2"/>
<dbReference type="STRING" id="498761.HM1_0477"/>
<keyword evidence="11" id="KW-1185">Reference proteome</keyword>
<evidence type="ECO:0000256" key="6">
    <source>
        <dbReference type="ARBA" id="ARBA00023139"/>
    </source>
</evidence>
<name>B0TFJ2_HELMI</name>
<evidence type="ECO:0000313" key="10">
    <source>
        <dbReference type="EMBL" id="ABZ83091.1"/>
    </source>
</evidence>
<dbReference type="GO" id="GO:0009847">
    <property type="term" value="P:spore germination"/>
    <property type="evidence" value="ECO:0007669"/>
    <property type="project" value="InterPro"/>
</dbReference>
<keyword evidence="3" id="KW-0309">Germination</keyword>
<evidence type="ECO:0000256" key="4">
    <source>
        <dbReference type="ARBA" id="ARBA00022729"/>
    </source>
</evidence>
<evidence type="ECO:0000256" key="7">
    <source>
        <dbReference type="ARBA" id="ARBA00023288"/>
    </source>
</evidence>
<dbReference type="EMBL" id="CP000930">
    <property type="protein sequence ID" value="ABZ83091.1"/>
    <property type="molecule type" value="Genomic_DNA"/>
</dbReference>
<dbReference type="InterPro" id="IPR046953">
    <property type="entry name" value="Spore_GerAC-like_C"/>
</dbReference>
<accession>B0TFJ2</accession>
<organism evidence="10 11">
    <name type="scientific">Heliobacterium modesticaldum (strain ATCC 51547 / Ice1)</name>
    <dbReference type="NCBI Taxonomy" id="498761"/>
    <lineage>
        <taxon>Bacteria</taxon>
        <taxon>Bacillati</taxon>
        <taxon>Bacillota</taxon>
        <taxon>Clostridia</taxon>
        <taxon>Eubacteriales</taxon>
        <taxon>Heliobacteriaceae</taxon>
        <taxon>Heliomicrobium</taxon>
    </lineage>
</organism>
<dbReference type="PANTHER" id="PTHR35789:SF1">
    <property type="entry name" value="SPORE GERMINATION PROTEIN B3"/>
    <property type="match status" value="1"/>
</dbReference>
<dbReference type="Gene3D" id="3.30.300.210">
    <property type="entry name" value="Nutrient germinant receptor protein C, domain 3"/>
    <property type="match status" value="1"/>
</dbReference>
<dbReference type="InterPro" id="IPR038501">
    <property type="entry name" value="Spore_GerAC_C_sf"/>
</dbReference>
<keyword evidence="5" id="KW-0472">Membrane</keyword>
<evidence type="ECO:0000256" key="1">
    <source>
        <dbReference type="ARBA" id="ARBA00004635"/>
    </source>
</evidence>
<dbReference type="Pfam" id="PF25198">
    <property type="entry name" value="Spore_GerAC_N"/>
    <property type="match status" value="1"/>
</dbReference>
<evidence type="ECO:0000259" key="9">
    <source>
        <dbReference type="Pfam" id="PF25198"/>
    </source>
</evidence>
<dbReference type="InterPro" id="IPR057336">
    <property type="entry name" value="GerAC_N"/>
</dbReference>
<feature type="domain" description="Spore germination GerAC-like C-terminal" evidence="8">
    <location>
        <begin position="218"/>
        <end position="384"/>
    </location>
</feature>
<evidence type="ECO:0000313" key="11">
    <source>
        <dbReference type="Proteomes" id="UP000008550"/>
    </source>
</evidence>
<gene>
    <name evidence="10" type="ORF">HM1_0477</name>
</gene>
<reference evidence="10 11" key="1">
    <citation type="journal article" date="2008" name="J. Bacteriol.">
        <title>The genome of Heliobacterium modesticaldum, a phototrophic representative of the Firmicutes containing the simplest photosynthetic apparatus.</title>
        <authorList>
            <person name="Sattley W.M."/>
            <person name="Madigan M.T."/>
            <person name="Swingley W.D."/>
            <person name="Cheung P.C."/>
            <person name="Clocksin K.M."/>
            <person name="Conrad A.L."/>
            <person name="Dejesa L.C."/>
            <person name="Honchak B.M."/>
            <person name="Jung D.O."/>
            <person name="Karbach L.E."/>
            <person name="Kurdoglu A."/>
            <person name="Lahiri S."/>
            <person name="Mastrian S.D."/>
            <person name="Page L.E."/>
            <person name="Taylor H.L."/>
            <person name="Wang Z.T."/>
            <person name="Raymond J."/>
            <person name="Chen M."/>
            <person name="Blankenship R.E."/>
            <person name="Touchman J.W."/>
        </authorList>
    </citation>
    <scope>NUCLEOTIDE SEQUENCE [LARGE SCALE GENOMIC DNA]</scope>
    <source>
        <strain evidence="11">ATCC 51547 / Ice1</strain>
    </source>
</reference>
<comment type="subcellular location">
    <subcellularLocation>
        <location evidence="1">Membrane</location>
        <topology evidence="1">Lipid-anchor</topology>
    </subcellularLocation>
</comment>
<evidence type="ECO:0000259" key="8">
    <source>
        <dbReference type="Pfam" id="PF05504"/>
    </source>
</evidence>
<evidence type="ECO:0000256" key="2">
    <source>
        <dbReference type="ARBA" id="ARBA00007886"/>
    </source>
</evidence>
<keyword evidence="4" id="KW-0732">Signal</keyword>
<evidence type="ECO:0000256" key="3">
    <source>
        <dbReference type="ARBA" id="ARBA00022544"/>
    </source>
</evidence>
<protein>
    <submittedName>
        <fullName evidence="10">Spore germination protein</fullName>
    </submittedName>
</protein>
<dbReference type="eggNOG" id="ENOG5032SFU">
    <property type="taxonomic scope" value="Bacteria"/>
</dbReference>
<keyword evidence="7" id="KW-0449">Lipoprotein</keyword>
<dbReference type="InterPro" id="IPR008844">
    <property type="entry name" value="Spore_GerAC-like"/>
</dbReference>
<dbReference type="GO" id="GO:0016020">
    <property type="term" value="C:membrane"/>
    <property type="evidence" value="ECO:0007669"/>
    <property type="project" value="UniProtKB-SubCell"/>
</dbReference>
<dbReference type="Proteomes" id="UP000008550">
    <property type="component" value="Chromosome"/>
</dbReference>